<comment type="caution">
    <text evidence="2">The sequence shown here is derived from an EMBL/GenBank/DDBJ whole genome shotgun (WGS) entry which is preliminary data.</text>
</comment>
<dbReference type="RefSeq" id="WP_154306042.1">
    <property type="nucleotide sequence ID" value="NZ_WKKI01000002.1"/>
</dbReference>
<protein>
    <submittedName>
        <fullName evidence="2">Phosphohydrolase</fullName>
    </submittedName>
</protein>
<dbReference type="Gene3D" id="1.20.58.1910">
    <property type="match status" value="1"/>
</dbReference>
<dbReference type="GO" id="GO:0016787">
    <property type="term" value="F:hydrolase activity"/>
    <property type="evidence" value="ECO:0007669"/>
    <property type="project" value="UniProtKB-KW"/>
</dbReference>
<dbReference type="CDD" id="cd00077">
    <property type="entry name" value="HDc"/>
    <property type="match status" value="1"/>
</dbReference>
<dbReference type="PANTHER" id="PTHR33594:SF1">
    <property type="entry name" value="HD_PDEASE DOMAIN-CONTAINING PROTEIN"/>
    <property type="match status" value="1"/>
</dbReference>
<reference evidence="2 3" key="1">
    <citation type="submission" date="2019-11" db="EMBL/GenBank/DDBJ databases">
        <title>Bacillus lacus genome.</title>
        <authorList>
            <person name="Allen C.J."/>
            <person name="Newman J.D."/>
        </authorList>
    </citation>
    <scope>NUCLEOTIDE SEQUENCE [LARGE SCALE GENOMIC DNA]</scope>
    <source>
        <strain evidence="2 3">KCTC 33946</strain>
    </source>
</reference>
<name>A0A7X2LYI2_9BACI</name>
<dbReference type="SUPFAM" id="SSF109604">
    <property type="entry name" value="HD-domain/PDEase-like"/>
    <property type="match status" value="1"/>
</dbReference>
<gene>
    <name evidence="2" type="ORF">GJU40_01855</name>
</gene>
<sequence>MRNIQLNDIEAFSRQQLYNEKSGHDWFHIERVRKNALLLLEGETGANSAVIEAAALLHEAFDTKLDVHRRSTSGEIFNLLTACGFSAGEGTDILHIIENLSFKGGRERPSLSFEGEIVQDADRLDALGAIGIARAFTYSGWKGQDLFDPELKVREEMSEREYREGESTAINHFYEKLLKLPALMNTDRGRKIAQSRVKVMENFLDEFFLEWKGIK</sequence>
<dbReference type="AlphaFoldDB" id="A0A7X2LYI2"/>
<accession>A0A7X2LYI2</accession>
<dbReference type="SMART" id="SM00471">
    <property type="entry name" value="HDc"/>
    <property type="match status" value="1"/>
</dbReference>
<keyword evidence="3" id="KW-1185">Reference proteome</keyword>
<organism evidence="2 3">
    <name type="scientific">Metabacillus lacus</name>
    <dbReference type="NCBI Taxonomy" id="1983721"/>
    <lineage>
        <taxon>Bacteria</taxon>
        <taxon>Bacillati</taxon>
        <taxon>Bacillota</taxon>
        <taxon>Bacilli</taxon>
        <taxon>Bacillales</taxon>
        <taxon>Bacillaceae</taxon>
        <taxon>Metabacillus</taxon>
    </lineage>
</organism>
<dbReference type="EMBL" id="WKKI01000002">
    <property type="protein sequence ID" value="MRX70912.1"/>
    <property type="molecule type" value="Genomic_DNA"/>
</dbReference>
<keyword evidence="2" id="KW-0378">Hydrolase</keyword>
<proteinExistence type="predicted"/>
<evidence type="ECO:0000313" key="3">
    <source>
        <dbReference type="Proteomes" id="UP000448867"/>
    </source>
</evidence>
<dbReference type="OrthoDB" id="9797344at2"/>
<feature type="domain" description="HD/PDEase" evidence="1">
    <location>
        <begin position="21"/>
        <end position="136"/>
    </location>
</feature>
<evidence type="ECO:0000313" key="2">
    <source>
        <dbReference type="EMBL" id="MRX70912.1"/>
    </source>
</evidence>
<dbReference type="Proteomes" id="UP000448867">
    <property type="component" value="Unassembled WGS sequence"/>
</dbReference>
<dbReference type="PANTHER" id="PTHR33594">
    <property type="entry name" value="SUPERFAMILY HYDROLASE, PUTATIVE (AFU_ORTHOLOGUE AFUA_1G03035)-RELATED"/>
    <property type="match status" value="1"/>
</dbReference>
<dbReference type="Gene3D" id="1.10.472.50">
    <property type="entry name" value="HD-domain/PDEase-like"/>
    <property type="match status" value="1"/>
</dbReference>
<evidence type="ECO:0000259" key="1">
    <source>
        <dbReference type="SMART" id="SM00471"/>
    </source>
</evidence>
<dbReference type="InterPro" id="IPR003607">
    <property type="entry name" value="HD/PDEase_dom"/>
</dbReference>